<dbReference type="EMBL" id="AAYA01000001">
    <property type="protein sequence ID" value="EBA10243.1"/>
    <property type="molecule type" value="Genomic_DNA"/>
</dbReference>
<dbReference type="InterPro" id="IPR030678">
    <property type="entry name" value="Peptide/Ni-bd"/>
</dbReference>
<evidence type="ECO:0000256" key="2">
    <source>
        <dbReference type="ARBA" id="ARBA00005695"/>
    </source>
</evidence>
<dbReference type="SUPFAM" id="SSF53850">
    <property type="entry name" value="Periplasmic binding protein-like II"/>
    <property type="match status" value="1"/>
</dbReference>
<evidence type="ECO:0000256" key="3">
    <source>
        <dbReference type="ARBA" id="ARBA00022729"/>
    </source>
</evidence>
<dbReference type="Gene3D" id="3.40.190.10">
    <property type="entry name" value="Periplasmic binding protein-like II"/>
    <property type="match status" value="1"/>
</dbReference>
<feature type="domain" description="Solute-binding protein family 5" evidence="4">
    <location>
        <begin position="47"/>
        <end position="397"/>
    </location>
</feature>
<sequence>MAEGAEIIVAVPAQPESLDTHVTTSAEPNQISRIIFEGLITQNAKMEPMPALAESWEVSEDGKTYTFKLRDGVVFHDGTPLEVEDVVASMERWTRLSAPGRASVGKGTWRAGEEPNTVVLEVPNASFTVLYTLSSGAQQNAAIMPREILEEAGDLPVRTYVGTGPLKLDSWVPDQSITLVKNDDYTAFEGPKDGLSGDRTTEYDTITFNFVSDQSTRSYGLLTGIYDINTDVPADSLADLRDKEGITLKPYPWTSLNIIFNKTVGLFTDIKARRAIHIGVDREELMLAGVDPEFFHLTHHQMFASQEAIWNTEVGKADFNPVDIEGARELLAETDYDGSELVVLTSSDYSDMYYPAIVLQQQLLGMGIKSRIDAYDWPTFAEKRQMPSEWQIIVLSNTYKIEPSLLTHYNPKFPGWTNDPALPELLAEYRATPTIEAASAKYDELQEWYITYLPSTKVGDIDSVLAYGPKIADLPMMEGTVYWAIELAD</sequence>
<dbReference type="Pfam" id="PF00496">
    <property type="entry name" value="SBP_bac_5"/>
    <property type="match status" value="1"/>
</dbReference>
<dbReference type="InterPro" id="IPR000914">
    <property type="entry name" value="SBP_5_dom"/>
</dbReference>
<reference evidence="5 6" key="1">
    <citation type="submission" date="2006-06" db="EMBL/GenBank/DDBJ databases">
        <authorList>
            <person name="Moran M.A."/>
            <person name="Ferriera S."/>
            <person name="Johnson J."/>
            <person name="Kravitz S."/>
            <person name="Beeson K."/>
            <person name="Sutton G."/>
            <person name="Rogers Y.-H."/>
            <person name="Friedman R."/>
            <person name="Frazier M."/>
            <person name="Venter J.C."/>
        </authorList>
    </citation>
    <scope>NUCLEOTIDE SEQUENCE [LARGE SCALE GENOMIC DNA]</scope>
    <source>
        <strain evidence="5 6">E-37</strain>
    </source>
</reference>
<organism evidence="5 6">
    <name type="scientific">Sagittula stellata (strain ATCC 700073 / DSM 11524 / E-37)</name>
    <dbReference type="NCBI Taxonomy" id="388399"/>
    <lineage>
        <taxon>Bacteria</taxon>
        <taxon>Pseudomonadati</taxon>
        <taxon>Pseudomonadota</taxon>
        <taxon>Alphaproteobacteria</taxon>
        <taxon>Rhodobacterales</taxon>
        <taxon>Roseobacteraceae</taxon>
        <taxon>Sagittula</taxon>
    </lineage>
</organism>
<dbReference type="GO" id="GO:1904680">
    <property type="term" value="F:peptide transmembrane transporter activity"/>
    <property type="evidence" value="ECO:0007669"/>
    <property type="project" value="TreeGrafter"/>
</dbReference>
<accession>A3JXK7</accession>
<dbReference type="InterPro" id="IPR039424">
    <property type="entry name" value="SBP_5"/>
</dbReference>
<dbReference type="Gene3D" id="3.90.76.10">
    <property type="entry name" value="Dipeptide-binding Protein, Domain 1"/>
    <property type="match status" value="1"/>
</dbReference>
<proteinExistence type="inferred from homology"/>
<gene>
    <name evidence="5" type="ORF">SSE37_19597</name>
</gene>
<dbReference type="GO" id="GO:0015833">
    <property type="term" value="P:peptide transport"/>
    <property type="evidence" value="ECO:0007669"/>
    <property type="project" value="TreeGrafter"/>
</dbReference>
<name>A3JXK7_SAGS3</name>
<dbReference type="GO" id="GO:0030288">
    <property type="term" value="C:outer membrane-bounded periplasmic space"/>
    <property type="evidence" value="ECO:0007669"/>
    <property type="project" value="UniProtKB-ARBA"/>
</dbReference>
<dbReference type="AlphaFoldDB" id="A3JXK7"/>
<dbReference type="Proteomes" id="UP000005713">
    <property type="component" value="Unassembled WGS sequence"/>
</dbReference>
<dbReference type="eggNOG" id="COG0747">
    <property type="taxonomic scope" value="Bacteria"/>
</dbReference>
<evidence type="ECO:0000256" key="1">
    <source>
        <dbReference type="ARBA" id="ARBA00004418"/>
    </source>
</evidence>
<dbReference type="PANTHER" id="PTHR30290:SF38">
    <property type="entry name" value="D,D-DIPEPTIDE-BINDING PERIPLASMIC PROTEIN DDPA-RELATED"/>
    <property type="match status" value="1"/>
</dbReference>
<dbReference type="GO" id="GO:0043190">
    <property type="term" value="C:ATP-binding cassette (ABC) transporter complex"/>
    <property type="evidence" value="ECO:0007669"/>
    <property type="project" value="InterPro"/>
</dbReference>
<comment type="caution">
    <text evidence="5">The sequence shown here is derived from an EMBL/GenBank/DDBJ whole genome shotgun (WGS) entry which is preliminary data.</text>
</comment>
<evidence type="ECO:0000313" key="5">
    <source>
        <dbReference type="EMBL" id="EBA10243.1"/>
    </source>
</evidence>
<comment type="subcellular location">
    <subcellularLocation>
        <location evidence="1">Periplasm</location>
    </subcellularLocation>
</comment>
<dbReference type="PIRSF" id="PIRSF002741">
    <property type="entry name" value="MppA"/>
    <property type="match status" value="1"/>
</dbReference>
<protein>
    <submittedName>
        <fullName evidence="5">ABC transporter, substrate binding protein</fullName>
    </submittedName>
</protein>
<dbReference type="CDD" id="cd08502">
    <property type="entry name" value="PBP2_NikA_DppA_OppA_like_16"/>
    <property type="match status" value="1"/>
</dbReference>
<dbReference type="Gene3D" id="3.10.105.10">
    <property type="entry name" value="Dipeptide-binding Protein, Domain 3"/>
    <property type="match status" value="1"/>
</dbReference>
<evidence type="ECO:0000313" key="6">
    <source>
        <dbReference type="Proteomes" id="UP000005713"/>
    </source>
</evidence>
<evidence type="ECO:0000259" key="4">
    <source>
        <dbReference type="Pfam" id="PF00496"/>
    </source>
</evidence>
<dbReference type="PANTHER" id="PTHR30290">
    <property type="entry name" value="PERIPLASMIC BINDING COMPONENT OF ABC TRANSPORTER"/>
    <property type="match status" value="1"/>
</dbReference>
<keyword evidence="3" id="KW-0732">Signal</keyword>
<comment type="similarity">
    <text evidence="2">Belongs to the bacterial solute-binding protein 5 family.</text>
</comment>
<keyword evidence="6" id="KW-1185">Reference proteome</keyword>